<evidence type="ECO:0000313" key="3">
    <source>
        <dbReference type="Proteomes" id="UP001295444"/>
    </source>
</evidence>
<feature type="compositionally biased region" description="Basic and acidic residues" evidence="1">
    <location>
        <begin position="31"/>
        <end position="45"/>
    </location>
</feature>
<evidence type="ECO:0000313" key="2">
    <source>
        <dbReference type="EMBL" id="CAH2293129.1"/>
    </source>
</evidence>
<feature type="compositionally biased region" description="Polar residues" evidence="1">
    <location>
        <begin position="7"/>
        <end position="19"/>
    </location>
</feature>
<organism evidence="2 3">
    <name type="scientific">Pelobates cultripes</name>
    <name type="common">Western spadefoot toad</name>
    <dbReference type="NCBI Taxonomy" id="61616"/>
    <lineage>
        <taxon>Eukaryota</taxon>
        <taxon>Metazoa</taxon>
        <taxon>Chordata</taxon>
        <taxon>Craniata</taxon>
        <taxon>Vertebrata</taxon>
        <taxon>Euteleostomi</taxon>
        <taxon>Amphibia</taxon>
        <taxon>Batrachia</taxon>
        <taxon>Anura</taxon>
        <taxon>Pelobatoidea</taxon>
        <taxon>Pelobatidae</taxon>
        <taxon>Pelobates</taxon>
    </lineage>
</organism>
<dbReference type="EMBL" id="OW240916">
    <property type="protein sequence ID" value="CAH2293129.1"/>
    <property type="molecule type" value="Genomic_DNA"/>
</dbReference>
<accession>A0AAD1W8U5</accession>
<protein>
    <submittedName>
        <fullName evidence="2">Uncharacterized protein</fullName>
    </submittedName>
</protein>
<gene>
    <name evidence="2" type="ORF">PECUL_23A054379</name>
</gene>
<proteinExistence type="predicted"/>
<dbReference type="Gene3D" id="3.30.250.20">
    <property type="entry name" value="L1 transposable element, C-terminal domain"/>
    <property type="match status" value="1"/>
</dbReference>
<dbReference type="PANTHER" id="PTHR11505">
    <property type="entry name" value="L1 TRANSPOSABLE ELEMENT-RELATED"/>
    <property type="match status" value="1"/>
</dbReference>
<name>A0AAD1W8U5_PELCU</name>
<dbReference type="InterPro" id="IPR042566">
    <property type="entry name" value="L1_C"/>
</dbReference>
<feature type="compositionally biased region" description="Polar residues" evidence="1">
    <location>
        <begin position="50"/>
        <end position="67"/>
    </location>
</feature>
<keyword evidence="3" id="KW-1185">Reference proteome</keyword>
<dbReference type="Proteomes" id="UP001295444">
    <property type="component" value="Chromosome 05"/>
</dbReference>
<feature type="region of interest" description="Disordered" evidence="1">
    <location>
        <begin position="1"/>
        <end position="71"/>
    </location>
</feature>
<dbReference type="AlphaFoldDB" id="A0AAD1W8U5"/>
<dbReference type="InterPro" id="IPR004244">
    <property type="entry name" value="Transposase_22"/>
</dbReference>
<evidence type="ECO:0000256" key="1">
    <source>
        <dbReference type="SAM" id="MobiDB-lite"/>
    </source>
</evidence>
<reference evidence="2" key="1">
    <citation type="submission" date="2022-03" db="EMBL/GenBank/DDBJ databases">
        <authorList>
            <person name="Alioto T."/>
            <person name="Alioto T."/>
            <person name="Gomez Garrido J."/>
        </authorList>
    </citation>
    <scope>NUCLEOTIDE SEQUENCE</scope>
</reference>
<sequence>MGGVSGFRSSALTGISQHPTMPPPKQLKLSEMTKSKRADRRKDIQDGDDTSNLSDGQSDYEQSSSKYSEAPVMERSLHKMLQELRATITADFHRINGDLRKEISNIGDRTSHLENKTDELCIAHNEVVDKLTFYLYVTPWSRAYLTPHGHTIVCTDSHGLRIPKDVIIRFHYFAHKETLLAAARKAPTLPEPHQRIALYADLSAATMEKQRGFITVTKTLQNNNVAYKWGYPTKLIIWRQGRNHIAIDPTEGMKLISAWGL</sequence>